<dbReference type="Gene3D" id="3.90.1570.10">
    <property type="entry name" value="tt1808, chain A"/>
    <property type="match status" value="1"/>
</dbReference>
<dbReference type="AlphaFoldDB" id="A0A518KDS8"/>
<evidence type="ECO:0000313" key="2">
    <source>
        <dbReference type="EMBL" id="QDV75953.1"/>
    </source>
</evidence>
<dbReference type="Proteomes" id="UP000316426">
    <property type="component" value="Chromosome"/>
</dbReference>
<proteinExistence type="predicted"/>
<dbReference type="CDD" id="cd06260">
    <property type="entry name" value="DUF820-like"/>
    <property type="match status" value="1"/>
</dbReference>
<dbReference type="PANTHER" id="PTHR36558">
    <property type="entry name" value="GLR1098 PROTEIN"/>
    <property type="match status" value="1"/>
</dbReference>
<feature type="domain" description="Putative restriction endonuclease" evidence="1">
    <location>
        <begin position="11"/>
        <end position="171"/>
    </location>
</feature>
<protein>
    <recommendedName>
        <fullName evidence="1">Putative restriction endonuclease domain-containing protein</fullName>
    </recommendedName>
</protein>
<dbReference type="PANTHER" id="PTHR36558:SF1">
    <property type="entry name" value="RESTRICTION ENDONUCLEASE DOMAIN-CONTAINING PROTEIN-RELATED"/>
    <property type="match status" value="1"/>
</dbReference>
<dbReference type="SUPFAM" id="SSF52980">
    <property type="entry name" value="Restriction endonuclease-like"/>
    <property type="match status" value="1"/>
</dbReference>
<evidence type="ECO:0000313" key="3">
    <source>
        <dbReference type="Proteomes" id="UP000316426"/>
    </source>
</evidence>
<sequence length="193" mass="22363">MSTAPIRRLTPEEYLAAERASDRKHEFYRGEMFAMAGASRKHVAVTGNFFAWLHYQLRDEPCTVFTSDMRVEVERTGLYTYHDISVTCEQPEFGDGHFDTLLNPQMIVEVLSPSTETYDRGKKFDHYRQVASLKEYVLVSLDQPMIERYTRVDEDRWTLDVAKGFEATVELSVTSEPLPLAEVYRRVDFSADE</sequence>
<organism evidence="2 3">
    <name type="scientific">Botrimarina mediterranea</name>
    <dbReference type="NCBI Taxonomy" id="2528022"/>
    <lineage>
        <taxon>Bacteria</taxon>
        <taxon>Pseudomonadati</taxon>
        <taxon>Planctomycetota</taxon>
        <taxon>Planctomycetia</taxon>
        <taxon>Pirellulales</taxon>
        <taxon>Lacipirellulaceae</taxon>
        <taxon>Botrimarina</taxon>
    </lineage>
</organism>
<dbReference type="InterPro" id="IPR011335">
    <property type="entry name" value="Restrct_endonuc-II-like"/>
</dbReference>
<evidence type="ECO:0000259" key="1">
    <source>
        <dbReference type="Pfam" id="PF05685"/>
    </source>
</evidence>
<gene>
    <name evidence="2" type="ORF">Spa11_41760</name>
</gene>
<keyword evidence="3" id="KW-1185">Reference proteome</keyword>
<dbReference type="Pfam" id="PF05685">
    <property type="entry name" value="Uma2"/>
    <property type="match status" value="1"/>
</dbReference>
<dbReference type="InterPro" id="IPR012296">
    <property type="entry name" value="Nuclease_put_TT1808"/>
</dbReference>
<accession>A0A518KDS8</accession>
<name>A0A518KDS8_9BACT</name>
<reference evidence="2 3" key="1">
    <citation type="submission" date="2019-02" db="EMBL/GenBank/DDBJ databases">
        <title>Deep-cultivation of Planctomycetes and their phenomic and genomic characterization uncovers novel biology.</title>
        <authorList>
            <person name="Wiegand S."/>
            <person name="Jogler M."/>
            <person name="Boedeker C."/>
            <person name="Pinto D."/>
            <person name="Vollmers J."/>
            <person name="Rivas-Marin E."/>
            <person name="Kohn T."/>
            <person name="Peeters S.H."/>
            <person name="Heuer A."/>
            <person name="Rast P."/>
            <person name="Oberbeckmann S."/>
            <person name="Bunk B."/>
            <person name="Jeske O."/>
            <person name="Meyerdierks A."/>
            <person name="Storesund J.E."/>
            <person name="Kallscheuer N."/>
            <person name="Luecker S."/>
            <person name="Lage O.M."/>
            <person name="Pohl T."/>
            <person name="Merkel B.J."/>
            <person name="Hornburger P."/>
            <person name="Mueller R.-W."/>
            <person name="Bruemmer F."/>
            <person name="Labrenz M."/>
            <person name="Spormann A.M."/>
            <person name="Op den Camp H."/>
            <person name="Overmann J."/>
            <person name="Amann R."/>
            <person name="Jetten M.S.M."/>
            <person name="Mascher T."/>
            <person name="Medema M.H."/>
            <person name="Devos D.P."/>
            <person name="Kaster A.-K."/>
            <person name="Ovreas L."/>
            <person name="Rohde M."/>
            <person name="Galperin M.Y."/>
            <person name="Jogler C."/>
        </authorList>
    </citation>
    <scope>NUCLEOTIDE SEQUENCE [LARGE SCALE GENOMIC DNA]</scope>
    <source>
        <strain evidence="2 3">Spa11</strain>
    </source>
</reference>
<dbReference type="InterPro" id="IPR008538">
    <property type="entry name" value="Uma2"/>
</dbReference>
<dbReference type="EMBL" id="CP036349">
    <property type="protein sequence ID" value="QDV75953.1"/>
    <property type="molecule type" value="Genomic_DNA"/>
</dbReference>
<dbReference type="RefSeq" id="WP_145116204.1">
    <property type="nucleotide sequence ID" value="NZ_CP036349.1"/>
</dbReference>
<dbReference type="KEGG" id="bmei:Spa11_41760"/>